<organism evidence="3 4">
    <name type="scientific">Desulfacinum infernum DSM 9756</name>
    <dbReference type="NCBI Taxonomy" id="1121391"/>
    <lineage>
        <taxon>Bacteria</taxon>
        <taxon>Pseudomonadati</taxon>
        <taxon>Thermodesulfobacteriota</taxon>
        <taxon>Syntrophobacteria</taxon>
        <taxon>Syntrophobacterales</taxon>
        <taxon>Syntrophobacteraceae</taxon>
        <taxon>Desulfacinum</taxon>
    </lineage>
</organism>
<dbReference type="OrthoDB" id="9788959at2"/>
<dbReference type="STRING" id="1121391.SAMN02745206_02797"/>
<dbReference type="PANTHER" id="PTHR46268">
    <property type="entry name" value="STRESS RESPONSE PROTEIN NHAX"/>
    <property type="match status" value="1"/>
</dbReference>
<dbReference type="EMBL" id="FQVB01000030">
    <property type="protein sequence ID" value="SHF86606.1"/>
    <property type="molecule type" value="Genomic_DNA"/>
</dbReference>
<dbReference type="Proteomes" id="UP000184076">
    <property type="component" value="Unassembled WGS sequence"/>
</dbReference>
<name>A0A1M5F546_9BACT</name>
<dbReference type="RefSeq" id="WP_073040520.1">
    <property type="nucleotide sequence ID" value="NZ_FQVB01000030.1"/>
</dbReference>
<comment type="similarity">
    <text evidence="1">Belongs to the universal stress protein A family.</text>
</comment>
<protein>
    <submittedName>
        <fullName evidence="3">Nucleotide-binding universal stress protein, UspA family</fullName>
    </submittedName>
</protein>
<dbReference type="PANTHER" id="PTHR46268:SF6">
    <property type="entry name" value="UNIVERSAL STRESS PROTEIN UP12"/>
    <property type="match status" value="1"/>
</dbReference>
<dbReference type="InterPro" id="IPR006015">
    <property type="entry name" value="Universal_stress_UspA"/>
</dbReference>
<reference evidence="4" key="1">
    <citation type="submission" date="2016-11" db="EMBL/GenBank/DDBJ databases">
        <authorList>
            <person name="Varghese N."/>
            <person name="Submissions S."/>
        </authorList>
    </citation>
    <scope>NUCLEOTIDE SEQUENCE [LARGE SCALE GENOMIC DNA]</scope>
    <source>
        <strain evidence="4">DSM 9756</strain>
    </source>
</reference>
<dbReference type="AlphaFoldDB" id="A0A1M5F546"/>
<dbReference type="PRINTS" id="PR01438">
    <property type="entry name" value="UNVRSLSTRESS"/>
</dbReference>
<gene>
    <name evidence="3" type="ORF">SAMN02745206_02797</name>
</gene>
<evidence type="ECO:0000259" key="2">
    <source>
        <dbReference type="Pfam" id="PF00582"/>
    </source>
</evidence>
<dbReference type="InterPro" id="IPR006016">
    <property type="entry name" value="UspA"/>
</dbReference>
<dbReference type="SUPFAM" id="SSF52402">
    <property type="entry name" value="Adenine nucleotide alpha hydrolases-like"/>
    <property type="match status" value="1"/>
</dbReference>
<feature type="domain" description="UspA" evidence="2">
    <location>
        <begin position="1"/>
        <end position="141"/>
    </location>
</feature>
<accession>A0A1M5F546</accession>
<proteinExistence type="inferred from homology"/>
<keyword evidence="4" id="KW-1185">Reference proteome</keyword>
<evidence type="ECO:0000313" key="4">
    <source>
        <dbReference type="Proteomes" id="UP000184076"/>
    </source>
</evidence>
<dbReference type="Gene3D" id="3.40.50.620">
    <property type="entry name" value="HUPs"/>
    <property type="match status" value="1"/>
</dbReference>
<dbReference type="InterPro" id="IPR014729">
    <property type="entry name" value="Rossmann-like_a/b/a_fold"/>
</dbReference>
<evidence type="ECO:0000256" key="1">
    <source>
        <dbReference type="ARBA" id="ARBA00008791"/>
    </source>
</evidence>
<evidence type="ECO:0000313" key="3">
    <source>
        <dbReference type="EMBL" id="SHF86606.1"/>
    </source>
</evidence>
<dbReference type="CDD" id="cd00293">
    <property type="entry name" value="USP-like"/>
    <property type="match status" value="1"/>
</dbReference>
<dbReference type="Pfam" id="PF00582">
    <property type="entry name" value="Usp"/>
    <property type="match status" value="1"/>
</dbReference>
<sequence>MFKRILFPVDFSDVSPRIVPVVREVASRFDSRVHVLFVARVFEHLGSIYVPHPSISRFEAEIMQGGEKKLEEFVGAHLQGMDVVPQVVSGDPAEEILKYADSAGVDLIIMGTHGRKGLERAIFGSVAERVVKGASVPVLTVNPYKR</sequence>